<dbReference type="SUPFAM" id="SSF58104">
    <property type="entry name" value="Methyl-accepting chemotaxis protein (MCP) signaling domain"/>
    <property type="match status" value="1"/>
</dbReference>
<dbReference type="GO" id="GO:0016020">
    <property type="term" value="C:membrane"/>
    <property type="evidence" value="ECO:0007669"/>
    <property type="project" value="InterPro"/>
</dbReference>
<dbReference type="InterPro" id="IPR001610">
    <property type="entry name" value="PAC"/>
</dbReference>
<accession>A0A7H1J6V9</accession>
<dbReference type="EMBL" id="CP061081">
    <property type="protein sequence ID" value="QNT06225.1"/>
    <property type="molecule type" value="Genomic_DNA"/>
</dbReference>
<dbReference type="InterPro" id="IPR000014">
    <property type="entry name" value="PAS"/>
</dbReference>
<dbReference type="Pfam" id="PF08447">
    <property type="entry name" value="PAS_3"/>
    <property type="match status" value="1"/>
</dbReference>
<evidence type="ECO:0000259" key="3">
    <source>
        <dbReference type="PROSITE" id="PS50111"/>
    </source>
</evidence>
<evidence type="ECO:0000313" key="5">
    <source>
        <dbReference type="EMBL" id="QNT06225.1"/>
    </source>
</evidence>
<dbReference type="SMART" id="SM00086">
    <property type="entry name" value="PAC"/>
    <property type="match status" value="2"/>
</dbReference>
<dbReference type="Pfam" id="PF00015">
    <property type="entry name" value="MCPsignal"/>
    <property type="match status" value="1"/>
</dbReference>
<dbReference type="InterPro" id="IPR004089">
    <property type="entry name" value="MCPsignal_dom"/>
</dbReference>
<keyword evidence="1 2" id="KW-0807">Transducer</keyword>
<dbReference type="Gene3D" id="3.30.450.20">
    <property type="entry name" value="PAS domain"/>
    <property type="match status" value="2"/>
</dbReference>
<dbReference type="InterPro" id="IPR050903">
    <property type="entry name" value="Bact_Chemotaxis_MeTrfase"/>
</dbReference>
<dbReference type="AlphaFoldDB" id="A0A7H1J6V9"/>
<name>A0A7H1J6V9_9GAMM</name>
<dbReference type="Pfam" id="PF13426">
    <property type="entry name" value="PAS_9"/>
    <property type="match status" value="1"/>
</dbReference>
<dbReference type="InterPro" id="IPR000700">
    <property type="entry name" value="PAS-assoc_C"/>
</dbReference>
<dbReference type="PANTHER" id="PTHR24422:SF10">
    <property type="entry name" value="CHEMOTAXIS PROTEIN METHYLTRANSFERASE 2"/>
    <property type="match status" value="1"/>
</dbReference>
<dbReference type="PANTHER" id="PTHR24422">
    <property type="entry name" value="CHEMOTAXIS PROTEIN METHYLTRANSFERASE"/>
    <property type="match status" value="1"/>
</dbReference>
<organism evidence="5 6">
    <name type="scientific">Marinomonas arctica</name>
    <dbReference type="NCBI Taxonomy" id="383750"/>
    <lineage>
        <taxon>Bacteria</taxon>
        <taxon>Pseudomonadati</taxon>
        <taxon>Pseudomonadota</taxon>
        <taxon>Gammaproteobacteria</taxon>
        <taxon>Oceanospirillales</taxon>
        <taxon>Oceanospirillaceae</taxon>
        <taxon>Marinomonas</taxon>
    </lineage>
</organism>
<reference evidence="5 6" key="1">
    <citation type="submission" date="2020-09" db="EMBL/GenBank/DDBJ databases">
        <title>Complete genome sequence of an Arctic sea ice bacterium Marinomonas arctica BSI20414.</title>
        <authorList>
            <person name="Liao L."/>
            <person name="Chen B."/>
        </authorList>
    </citation>
    <scope>NUCLEOTIDE SEQUENCE [LARGE SCALE GENOMIC DNA]</scope>
    <source>
        <strain evidence="5 6">BSI20414</strain>
    </source>
</reference>
<evidence type="ECO:0000256" key="2">
    <source>
        <dbReference type="PROSITE-ProRule" id="PRU00284"/>
    </source>
</evidence>
<dbReference type="PROSITE" id="PS50113">
    <property type="entry name" value="PAC"/>
    <property type="match status" value="2"/>
</dbReference>
<keyword evidence="6" id="KW-1185">Reference proteome</keyword>
<evidence type="ECO:0000259" key="4">
    <source>
        <dbReference type="PROSITE" id="PS50113"/>
    </source>
</evidence>
<dbReference type="SMART" id="SM00283">
    <property type="entry name" value="MA"/>
    <property type="match status" value="1"/>
</dbReference>
<dbReference type="InterPro" id="IPR013655">
    <property type="entry name" value="PAS_fold_3"/>
</dbReference>
<dbReference type="CDD" id="cd00130">
    <property type="entry name" value="PAS"/>
    <property type="match status" value="2"/>
</dbReference>
<dbReference type="RefSeq" id="WP_111605649.1">
    <property type="nucleotide sequence ID" value="NZ_BMLJ01000002.1"/>
</dbReference>
<feature type="domain" description="PAC" evidence="4">
    <location>
        <begin position="92"/>
        <end position="146"/>
    </location>
</feature>
<dbReference type="Proteomes" id="UP000516370">
    <property type="component" value="Chromosome"/>
</dbReference>
<dbReference type="NCBIfam" id="TIGR00229">
    <property type="entry name" value="sensory_box"/>
    <property type="match status" value="2"/>
</dbReference>
<protein>
    <submittedName>
        <fullName evidence="5">PAS domain-containing methyl-accepting chemotaxis protein</fullName>
    </submittedName>
</protein>
<proteinExistence type="predicted"/>
<dbReference type="InterPro" id="IPR035965">
    <property type="entry name" value="PAS-like_dom_sf"/>
</dbReference>
<dbReference type="GO" id="GO:0006935">
    <property type="term" value="P:chemotaxis"/>
    <property type="evidence" value="ECO:0007669"/>
    <property type="project" value="InterPro"/>
</dbReference>
<dbReference type="PRINTS" id="PR00260">
    <property type="entry name" value="CHEMTRNSDUCR"/>
</dbReference>
<evidence type="ECO:0000313" key="6">
    <source>
        <dbReference type="Proteomes" id="UP000516370"/>
    </source>
</evidence>
<dbReference type="KEGG" id="mard:IBG28_00740"/>
<dbReference type="GO" id="GO:0004888">
    <property type="term" value="F:transmembrane signaling receptor activity"/>
    <property type="evidence" value="ECO:0007669"/>
    <property type="project" value="InterPro"/>
</dbReference>
<dbReference type="OrthoDB" id="9765776at2"/>
<feature type="domain" description="PAC" evidence="4">
    <location>
        <begin position="212"/>
        <end position="266"/>
    </location>
</feature>
<dbReference type="SUPFAM" id="SSF55785">
    <property type="entry name" value="PYP-like sensor domain (PAS domain)"/>
    <property type="match status" value="1"/>
</dbReference>
<dbReference type="PROSITE" id="PS50111">
    <property type="entry name" value="CHEMOTAXIS_TRANSDUC_2"/>
    <property type="match status" value="1"/>
</dbReference>
<dbReference type="Gene3D" id="1.10.287.950">
    <property type="entry name" value="Methyl-accepting chemotaxis protein"/>
    <property type="match status" value="1"/>
</dbReference>
<feature type="domain" description="Methyl-accepting transducer" evidence="3">
    <location>
        <begin position="252"/>
        <end position="431"/>
    </location>
</feature>
<dbReference type="InterPro" id="IPR004090">
    <property type="entry name" value="Chemotax_Me-accpt_rcpt"/>
</dbReference>
<dbReference type="GO" id="GO:0007165">
    <property type="term" value="P:signal transduction"/>
    <property type="evidence" value="ECO:0007669"/>
    <property type="project" value="UniProtKB-KW"/>
</dbReference>
<evidence type="ECO:0000256" key="1">
    <source>
        <dbReference type="ARBA" id="ARBA00023224"/>
    </source>
</evidence>
<gene>
    <name evidence="5" type="ORF">IBG28_00740</name>
</gene>
<sequence length="431" mass="47992">MLFLKGHKEKTPQHKTEYTIDCENELTAIKKNTAAISFTKEGIILDANELFLKAVGYRLEQIVGKHHKLFCDEKYTRSPEYKKFWSDLSSGQSLHGTFLRFKADHSSIHLEASYFPIVDDSGNVVKILKIANDISEKQKSLDDKIAVLKALDTSLAVIEFDPKGNILTANQNFLKTMKYKFEDIQNKHHKVFCDDKFYKDNPNFWSDLAKGKHSSGRFQRFDGNGNIIWLEATYNPIYDEDGKVYKVIKFASDITDRVNAAFNAVNLAAATSEQTSHVSSNAVSILKASVRTSKEIVENIKKASATGEQLKLQSKSIADIVVTIRSIADQTNLLALNAAIEAARAGDAGRGFSVVADEVRKLASNTAVATAEITNVVEQNHKLINEIDIMLREVSGTALHGRESIIEVSNGLDEITKGVSRFLEMVETMKP</sequence>